<sequence length="167" mass="17622">GAGHAHLGDLGLLQHVTTESRTLLARDLGGTYDYLGPERFQAGPLDRVDPFKCDVYALGVMCWVLVSKDETGVNVDYQSRMRAATGLRMSLRSKYPIIHKDAQATAHVSVEKAVVVEVSAAATSLVVVVMVAGAVVVRVVVAAAAVVVIVVEVVVVVVCTATSSSLY</sequence>
<evidence type="ECO:0000313" key="4">
    <source>
        <dbReference type="Proteomes" id="UP000762676"/>
    </source>
</evidence>
<evidence type="ECO:0000259" key="2">
    <source>
        <dbReference type="PROSITE" id="PS50011"/>
    </source>
</evidence>
<keyword evidence="1" id="KW-1133">Transmembrane helix</keyword>
<keyword evidence="4" id="KW-1185">Reference proteome</keyword>
<comment type="caution">
    <text evidence="3">The sequence shown here is derived from an EMBL/GenBank/DDBJ whole genome shotgun (WGS) entry which is preliminary data.</text>
</comment>
<keyword evidence="1" id="KW-0472">Membrane</keyword>
<gene>
    <name evidence="3" type="ORF">ElyMa_002021400</name>
</gene>
<reference evidence="3 4" key="1">
    <citation type="journal article" date="2021" name="Elife">
        <title>Chloroplast acquisition without the gene transfer in kleptoplastic sea slugs, Plakobranchus ocellatus.</title>
        <authorList>
            <person name="Maeda T."/>
            <person name="Takahashi S."/>
            <person name="Yoshida T."/>
            <person name="Shimamura S."/>
            <person name="Takaki Y."/>
            <person name="Nagai Y."/>
            <person name="Toyoda A."/>
            <person name="Suzuki Y."/>
            <person name="Arimoto A."/>
            <person name="Ishii H."/>
            <person name="Satoh N."/>
            <person name="Nishiyama T."/>
            <person name="Hasebe M."/>
            <person name="Maruyama T."/>
            <person name="Minagawa J."/>
            <person name="Obokata J."/>
            <person name="Shigenobu S."/>
        </authorList>
    </citation>
    <scope>NUCLEOTIDE SEQUENCE [LARGE SCALE GENOMIC DNA]</scope>
</reference>
<dbReference type="Gene3D" id="1.10.510.10">
    <property type="entry name" value="Transferase(Phosphotransferase) domain 1"/>
    <property type="match status" value="1"/>
</dbReference>
<organism evidence="3 4">
    <name type="scientific">Elysia marginata</name>
    <dbReference type="NCBI Taxonomy" id="1093978"/>
    <lineage>
        <taxon>Eukaryota</taxon>
        <taxon>Metazoa</taxon>
        <taxon>Spiralia</taxon>
        <taxon>Lophotrochozoa</taxon>
        <taxon>Mollusca</taxon>
        <taxon>Gastropoda</taxon>
        <taxon>Heterobranchia</taxon>
        <taxon>Euthyneura</taxon>
        <taxon>Panpulmonata</taxon>
        <taxon>Sacoglossa</taxon>
        <taxon>Placobranchoidea</taxon>
        <taxon>Plakobranchidae</taxon>
        <taxon>Elysia</taxon>
    </lineage>
</organism>
<name>A0AAV4F632_9GAST</name>
<protein>
    <recommendedName>
        <fullName evidence="2">Protein kinase domain-containing protein</fullName>
    </recommendedName>
</protein>
<dbReference type="GO" id="GO:0005524">
    <property type="term" value="F:ATP binding"/>
    <property type="evidence" value="ECO:0007669"/>
    <property type="project" value="InterPro"/>
</dbReference>
<dbReference type="GO" id="GO:0004672">
    <property type="term" value="F:protein kinase activity"/>
    <property type="evidence" value="ECO:0007669"/>
    <property type="project" value="InterPro"/>
</dbReference>
<feature type="domain" description="Protein kinase" evidence="2">
    <location>
        <begin position="1"/>
        <end position="167"/>
    </location>
</feature>
<proteinExistence type="predicted"/>
<accession>A0AAV4F632</accession>
<keyword evidence="1" id="KW-0812">Transmembrane</keyword>
<feature type="transmembrane region" description="Helical" evidence="1">
    <location>
        <begin position="141"/>
        <end position="161"/>
    </location>
</feature>
<dbReference type="EMBL" id="BMAT01004123">
    <property type="protein sequence ID" value="GFR68460.1"/>
    <property type="molecule type" value="Genomic_DNA"/>
</dbReference>
<dbReference type="InterPro" id="IPR011009">
    <property type="entry name" value="Kinase-like_dom_sf"/>
</dbReference>
<dbReference type="AlphaFoldDB" id="A0AAV4F632"/>
<dbReference type="SUPFAM" id="SSF56112">
    <property type="entry name" value="Protein kinase-like (PK-like)"/>
    <property type="match status" value="1"/>
</dbReference>
<dbReference type="Proteomes" id="UP000762676">
    <property type="component" value="Unassembled WGS sequence"/>
</dbReference>
<dbReference type="InterPro" id="IPR000719">
    <property type="entry name" value="Prot_kinase_dom"/>
</dbReference>
<evidence type="ECO:0000256" key="1">
    <source>
        <dbReference type="SAM" id="Phobius"/>
    </source>
</evidence>
<feature type="non-terminal residue" evidence="3">
    <location>
        <position position="1"/>
    </location>
</feature>
<feature type="transmembrane region" description="Helical" evidence="1">
    <location>
        <begin position="114"/>
        <end position="135"/>
    </location>
</feature>
<evidence type="ECO:0000313" key="3">
    <source>
        <dbReference type="EMBL" id="GFR68460.1"/>
    </source>
</evidence>
<dbReference type="PROSITE" id="PS50011">
    <property type="entry name" value="PROTEIN_KINASE_DOM"/>
    <property type="match status" value="1"/>
</dbReference>